<organism evidence="1 2">
    <name type="scientific">Spirosoma aureum</name>
    <dbReference type="NCBI Taxonomy" id="2692134"/>
    <lineage>
        <taxon>Bacteria</taxon>
        <taxon>Pseudomonadati</taxon>
        <taxon>Bacteroidota</taxon>
        <taxon>Cytophagia</taxon>
        <taxon>Cytophagales</taxon>
        <taxon>Cytophagaceae</taxon>
        <taxon>Spirosoma</taxon>
    </lineage>
</organism>
<dbReference type="Proteomes" id="UP000501802">
    <property type="component" value="Chromosome"/>
</dbReference>
<protein>
    <submittedName>
        <fullName evidence="1">Uncharacterized protein</fullName>
    </submittedName>
</protein>
<evidence type="ECO:0000313" key="1">
    <source>
        <dbReference type="EMBL" id="QIP15654.1"/>
    </source>
</evidence>
<evidence type="ECO:0000313" key="2">
    <source>
        <dbReference type="Proteomes" id="UP000501802"/>
    </source>
</evidence>
<gene>
    <name evidence="1" type="ORF">G8759_24990</name>
</gene>
<accession>A0A6G9ATI0</accession>
<keyword evidence="2" id="KW-1185">Reference proteome</keyword>
<dbReference type="RefSeq" id="WP_167214282.1">
    <property type="nucleotide sequence ID" value="NZ_CP050063.1"/>
</dbReference>
<dbReference type="KEGG" id="spib:G8759_24990"/>
<dbReference type="EMBL" id="CP050063">
    <property type="protein sequence ID" value="QIP15654.1"/>
    <property type="molecule type" value="Genomic_DNA"/>
</dbReference>
<proteinExistence type="predicted"/>
<dbReference type="AlphaFoldDB" id="A0A6G9ATI0"/>
<reference evidence="1 2" key="1">
    <citation type="submission" date="2020-03" db="EMBL/GenBank/DDBJ databases">
        <authorList>
            <person name="Kim M.K."/>
        </authorList>
    </citation>
    <scope>NUCLEOTIDE SEQUENCE [LARGE SCALE GENOMIC DNA]</scope>
    <source>
        <strain evidence="1 2">BT328</strain>
    </source>
</reference>
<name>A0A6G9ATI0_9BACT</name>
<sequence>MNQSVSACKVITGGPERYFLILTAPGSLASEQLKAVVLLTNGQQIEWPFQPLRVQTQHQHVLRRSSELVATTQVEVTEEQMSLLAQHSIQHYKLGTFERPLTEKQGSELRDNINCLRIAKPVDIKRSQNSLAIQAIHRRI</sequence>